<dbReference type="HAMAP" id="MF_02100">
    <property type="entry name" value="Methyltr_YrrT"/>
    <property type="match status" value="1"/>
</dbReference>
<evidence type="ECO:0000256" key="3">
    <source>
        <dbReference type="ARBA" id="ARBA00022691"/>
    </source>
</evidence>
<protein>
    <recommendedName>
        <fullName evidence="4">Uncharacterized methyltransferase WMO63_08390</fullName>
        <ecNumber evidence="4">2.1.1.-</ecNumber>
    </recommendedName>
</protein>
<name>A0ABV1EX55_9BACI</name>
<feature type="binding site" evidence="4">
    <location>
        <position position="73"/>
    </location>
    <ligand>
        <name>S-adenosyl-L-methionine</name>
        <dbReference type="ChEBI" id="CHEBI:59789"/>
    </ligand>
</feature>
<dbReference type="InterPro" id="IPR029063">
    <property type="entry name" value="SAM-dependent_MTases_sf"/>
</dbReference>
<feature type="domain" description="Ribosomal RNA adenine methylase transferase N-terminal" evidence="5">
    <location>
        <begin position="32"/>
        <end position="152"/>
    </location>
</feature>
<dbReference type="Pfam" id="PF13649">
    <property type="entry name" value="Methyltransf_25"/>
    <property type="match status" value="1"/>
</dbReference>
<accession>A0ABV1EX55</accession>
<dbReference type="InterPro" id="IPR020598">
    <property type="entry name" value="rRNA_Ade_methylase_Trfase_N"/>
</dbReference>
<dbReference type="SMART" id="SM00650">
    <property type="entry name" value="rADc"/>
    <property type="match status" value="1"/>
</dbReference>
<gene>
    <name evidence="6" type="ORF">WMO63_08390</name>
</gene>
<dbReference type="GO" id="GO:0032259">
    <property type="term" value="P:methylation"/>
    <property type="evidence" value="ECO:0007669"/>
    <property type="project" value="UniProtKB-KW"/>
</dbReference>
<evidence type="ECO:0000313" key="6">
    <source>
        <dbReference type="EMBL" id="MEQ2465684.1"/>
    </source>
</evidence>
<keyword evidence="1 4" id="KW-0489">Methyltransferase</keyword>
<reference evidence="6 7" key="1">
    <citation type="submission" date="2024-03" db="EMBL/GenBank/DDBJ databases">
        <title>Human intestinal bacterial collection.</title>
        <authorList>
            <person name="Pauvert C."/>
            <person name="Hitch T.C.A."/>
            <person name="Clavel T."/>
        </authorList>
    </citation>
    <scope>NUCLEOTIDE SEQUENCE [LARGE SCALE GENOMIC DNA]</scope>
    <source>
        <strain evidence="6 7">CLA-SR-H024</strain>
    </source>
</reference>
<evidence type="ECO:0000256" key="4">
    <source>
        <dbReference type="HAMAP-Rule" id="MF_02100"/>
    </source>
</evidence>
<organism evidence="6 7">
    <name type="scientific">Niallia hominis</name>
    <dbReference type="NCBI Taxonomy" id="3133173"/>
    <lineage>
        <taxon>Bacteria</taxon>
        <taxon>Bacillati</taxon>
        <taxon>Bacillota</taxon>
        <taxon>Bacilli</taxon>
        <taxon>Bacillales</taxon>
        <taxon>Bacillaceae</taxon>
        <taxon>Niallia</taxon>
    </lineage>
</organism>
<evidence type="ECO:0000256" key="1">
    <source>
        <dbReference type="ARBA" id="ARBA00022603"/>
    </source>
</evidence>
<keyword evidence="7" id="KW-1185">Reference proteome</keyword>
<evidence type="ECO:0000256" key="2">
    <source>
        <dbReference type="ARBA" id="ARBA00022679"/>
    </source>
</evidence>
<dbReference type="RefSeq" id="WP_031538890.1">
    <property type="nucleotide sequence ID" value="NZ_JBBMFN010000015.1"/>
</dbReference>
<dbReference type="EMBL" id="JBBMFN010000015">
    <property type="protein sequence ID" value="MEQ2465684.1"/>
    <property type="molecule type" value="Genomic_DNA"/>
</dbReference>
<feature type="binding site" evidence="4">
    <location>
        <position position="96"/>
    </location>
    <ligand>
        <name>S-adenosyl-L-methionine</name>
        <dbReference type="ChEBI" id="CHEBI:59789"/>
    </ligand>
</feature>
<evidence type="ECO:0000313" key="7">
    <source>
        <dbReference type="Proteomes" id="UP001465426"/>
    </source>
</evidence>
<dbReference type="Proteomes" id="UP001465426">
    <property type="component" value="Unassembled WGS sequence"/>
</dbReference>
<dbReference type="PANTHER" id="PTHR43861">
    <property type="entry name" value="TRANS-ACONITATE 2-METHYLTRANSFERASE-RELATED"/>
    <property type="match status" value="1"/>
</dbReference>
<dbReference type="InterPro" id="IPR023553">
    <property type="entry name" value="Uncharacterised_MeTfrase_YrrT"/>
</dbReference>
<dbReference type="EC" id="2.1.1.-" evidence="4"/>
<comment type="function">
    <text evidence="4">Could be a S-adenosyl-L-methionine-dependent methyltransferase.</text>
</comment>
<sequence>MGKEFLEIFEQWAESYDDSLTNDIEYEEVFCHYDHILNNVAKRSTGHVVEFGPGTGNLTLQLIKKGFKVTAIEPSAAMRKIAKEKIGARAQLIEGDFLEFKLDFIPNTFVSTYAFHHLTDQEKEEAIKQYSNFLPIGGKIVFADTMFVTKEAYDEAIKVATEKGQQHLAEDLQREYYTTIPFLTEILEKNGFSAHFEKMNDFVWIMEGEKIDERGK</sequence>
<dbReference type="InterPro" id="IPR041698">
    <property type="entry name" value="Methyltransf_25"/>
</dbReference>
<comment type="caution">
    <text evidence="6">The sequence shown here is derived from an EMBL/GenBank/DDBJ whole genome shotgun (WGS) entry which is preliminary data.</text>
</comment>
<dbReference type="SUPFAM" id="SSF53335">
    <property type="entry name" value="S-adenosyl-L-methionine-dependent methyltransferases"/>
    <property type="match status" value="1"/>
</dbReference>
<keyword evidence="2 4" id="KW-0808">Transferase</keyword>
<comment type="similarity">
    <text evidence="4">Belongs to the methyltransferase superfamily. YrrT family.</text>
</comment>
<feature type="binding site" evidence="4">
    <location>
        <position position="52"/>
    </location>
    <ligand>
        <name>S-adenosyl-L-methionine</name>
        <dbReference type="ChEBI" id="CHEBI:59789"/>
    </ligand>
</feature>
<proteinExistence type="inferred from homology"/>
<dbReference type="CDD" id="cd02440">
    <property type="entry name" value="AdoMet_MTases"/>
    <property type="match status" value="1"/>
</dbReference>
<evidence type="ECO:0000259" key="5">
    <source>
        <dbReference type="SMART" id="SM00650"/>
    </source>
</evidence>
<dbReference type="Gene3D" id="3.40.50.150">
    <property type="entry name" value="Vaccinia Virus protein VP39"/>
    <property type="match status" value="1"/>
</dbReference>
<dbReference type="GO" id="GO:0008168">
    <property type="term" value="F:methyltransferase activity"/>
    <property type="evidence" value="ECO:0007669"/>
    <property type="project" value="UniProtKB-KW"/>
</dbReference>
<keyword evidence="3 4" id="KW-0949">S-adenosyl-L-methionine</keyword>